<reference evidence="2" key="1">
    <citation type="submission" date="2022-03" db="EMBL/GenBank/DDBJ databases">
        <authorList>
            <person name="Martin C."/>
        </authorList>
    </citation>
    <scope>NUCLEOTIDE SEQUENCE</scope>
</reference>
<proteinExistence type="predicted"/>
<name>A0A8S4PTM8_OWEFU</name>
<organism evidence="2 3">
    <name type="scientific">Owenia fusiformis</name>
    <name type="common">Polychaete worm</name>
    <dbReference type="NCBI Taxonomy" id="6347"/>
    <lineage>
        <taxon>Eukaryota</taxon>
        <taxon>Metazoa</taxon>
        <taxon>Spiralia</taxon>
        <taxon>Lophotrochozoa</taxon>
        <taxon>Annelida</taxon>
        <taxon>Polychaeta</taxon>
        <taxon>Sedentaria</taxon>
        <taxon>Canalipalpata</taxon>
        <taxon>Sabellida</taxon>
        <taxon>Oweniida</taxon>
        <taxon>Oweniidae</taxon>
        <taxon>Owenia</taxon>
    </lineage>
</organism>
<evidence type="ECO:0000313" key="2">
    <source>
        <dbReference type="EMBL" id="CAH1797411.1"/>
    </source>
</evidence>
<gene>
    <name evidence="2" type="ORF">OFUS_LOCUS21697</name>
</gene>
<feature type="compositionally biased region" description="Basic and acidic residues" evidence="1">
    <location>
        <begin position="186"/>
        <end position="202"/>
    </location>
</feature>
<accession>A0A8S4PTM8</accession>
<dbReference type="EMBL" id="CAIIXF020000010">
    <property type="protein sequence ID" value="CAH1797411.1"/>
    <property type="molecule type" value="Genomic_DNA"/>
</dbReference>
<dbReference type="Proteomes" id="UP000749559">
    <property type="component" value="Unassembled WGS sequence"/>
</dbReference>
<evidence type="ECO:0000313" key="3">
    <source>
        <dbReference type="Proteomes" id="UP000749559"/>
    </source>
</evidence>
<feature type="region of interest" description="Disordered" evidence="1">
    <location>
        <begin position="144"/>
        <end position="232"/>
    </location>
</feature>
<keyword evidence="3" id="KW-1185">Reference proteome</keyword>
<protein>
    <submittedName>
        <fullName evidence="2">Uncharacterized protein</fullName>
    </submittedName>
</protein>
<feature type="compositionally biased region" description="Basic and acidic residues" evidence="1">
    <location>
        <begin position="145"/>
        <end position="159"/>
    </location>
</feature>
<evidence type="ECO:0000256" key="1">
    <source>
        <dbReference type="SAM" id="MobiDB-lite"/>
    </source>
</evidence>
<comment type="caution">
    <text evidence="2">The sequence shown here is derived from an EMBL/GenBank/DDBJ whole genome shotgun (WGS) entry which is preliminary data.</text>
</comment>
<dbReference type="AlphaFoldDB" id="A0A8S4PTM8"/>
<sequence length="362" mass="39999">MIGTVKNKAMPQTLRVIGGSHEDEFGPLPTGTVGDGLYSDITQGDIARTSSSKSVGPISPVCTPTPRCRVQLRFGSLIVRRKNLHRPDKPQFVLDGRGCHKLGRRVAVAVPRKLDLSTGTVDGEPETVQPRTVVEAIYLYNKTPNEAETKGPTKHDSVGRPEQGGSRDYVTSNKSPGSRAGRPHHRADLWRNRTLSEFEPKRGSQQFTPQPRAHKRHRPRGWEQKGQPKQARTYPPLILSLQCEKCSKVFPTAHGAAVHRGKCKNGGPWQGPTVELQFVCTPCGQGFRTQRGKSQQEVTRHPVLRNSKRLAAQKADLERKREGRAAARGVRGIPTCRTRSPGEPTPAALWSVTEVDRLIELN</sequence>